<dbReference type="HOGENOM" id="CLU_044041_0_1_9"/>
<proteinExistence type="inferred from homology"/>
<dbReference type="GeneID" id="96998984"/>
<accession>H3NNT0</accession>
<dbReference type="GO" id="GO:0005737">
    <property type="term" value="C:cytoplasm"/>
    <property type="evidence" value="ECO:0007669"/>
    <property type="project" value="UniProtKB-SubCell"/>
</dbReference>
<comment type="function">
    <text evidence="2">Required for morphogenesis under gluconeogenic growth conditions.</text>
</comment>
<dbReference type="GO" id="GO:0008360">
    <property type="term" value="P:regulation of cell shape"/>
    <property type="evidence" value="ECO:0007669"/>
    <property type="project" value="UniProtKB-UniRule"/>
</dbReference>
<name>H3NNT0_9FIRM</name>
<dbReference type="eggNOG" id="COG0391">
    <property type="taxonomic scope" value="Bacteria"/>
</dbReference>
<evidence type="ECO:0000313" key="3">
    <source>
        <dbReference type="EMBL" id="EHR34055.1"/>
    </source>
</evidence>
<comment type="subcellular location">
    <subcellularLocation>
        <location evidence="2">Cytoplasm</location>
    </subcellularLocation>
</comment>
<dbReference type="OrthoDB" id="9783842at2"/>
<dbReference type="GO" id="GO:0043743">
    <property type="term" value="F:LPPG:FO 2-phospho-L-lactate transferase activity"/>
    <property type="evidence" value="ECO:0007669"/>
    <property type="project" value="InterPro"/>
</dbReference>
<comment type="caution">
    <text evidence="3">The sequence shown here is derived from an EMBL/GenBank/DDBJ whole genome shotgun (WGS) entry which is preliminary data.</text>
</comment>
<keyword evidence="1 2" id="KW-0963">Cytoplasm</keyword>
<dbReference type="STRING" id="883114.HMPREF9709_00991"/>
<dbReference type="Pfam" id="PF01933">
    <property type="entry name" value="CofD"/>
    <property type="match status" value="1"/>
</dbReference>
<organism evidence="3 4">
    <name type="scientific">Helcococcus kunzii ATCC 51366</name>
    <dbReference type="NCBI Taxonomy" id="883114"/>
    <lineage>
        <taxon>Bacteria</taxon>
        <taxon>Bacillati</taxon>
        <taxon>Bacillota</taxon>
        <taxon>Tissierellia</taxon>
        <taxon>Tissierellales</taxon>
        <taxon>Peptoniphilaceae</taxon>
        <taxon>Helcococcus</taxon>
    </lineage>
</organism>
<dbReference type="InterPro" id="IPR002882">
    <property type="entry name" value="CofD"/>
</dbReference>
<dbReference type="Proteomes" id="UP000004191">
    <property type="component" value="Unassembled WGS sequence"/>
</dbReference>
<gene>
    <name evidence="3" type="ORF">HMPREF9709_00991</name>
</gene>
<dbReference type="PATRIC" id="fig|883114.3.peg.981"/>
<dbReference type="Gene3D" id="3.40.50.10680">
    <property type="entry name" value="CofD-like domains"/>
    <property type="match status" value="1"/>
</dbReference>
<dbReference type="CDD" id="cd07187">
    <property type="entry name" value="YvcK_like"/>
    <property type="match status" value="1"/>
</dbReference>
<sequence length="325" mass="36225">MKKTRIWPEPKVVVIGGGSGVSTILPGIKEYTSKLTAIITVSDDGGSTGRLREDLGIIAPGDLRNCLVSLANTDEEMRQLFDYRFEKGELKGHSFGNLFIAAMSDIYKDFGKAIYKAAEILTITGKVLPITIENTELVAELENGKLVVGESIIPEEVSKQKSKINRVHLKPRVVEIFEDARHDIENADIIILGPGSLYTSIMPNLLAKDMTELIKNSKAKVYYVVNVVTQKGETDNYTVKDHYDAIIKHANDKIIDAVIVNKEIVNDDILEKYNSVESKLVSFPESDREFFKKEGIKVIEDDIIEIIDSKIRHDADKLSGLIFSI</sequence>
<dbReference type="RefSeq" id="WP_005398465.1">
    <property type="nucleotide sequence ID" value="NZ_JH601088.1"/>
</dbReference>
<dbReference type="PANTHER" id="PTHR30135:SF3">
    <property type="entry name" value="GLUCONEOGENESIS FACTOR-RELATED"/>
    <property type="match status" value="1"/>
</dbReference>
<dbReference type="InterPro" id="IPR038136">
    <property type="entry name" value="CofD-like_dom_sf"/>
</dbReference>
<evidence type="ECO:0000313" key="4">
    <source>
        <dbReference type="Proteomes" id="UP000004191"/>
    </source>
</evidence>
<comment type="similarity">
    <text evidence="2">Belongs to the gluconeogenesis factor family.</text>
</comment>
<keyword evidence="4" id="KW-1185">Reference proteome</keyword>
<protein>
    <recommendedName>
        <fullName evidence="2">Putative gluconeogenesis factor</fullName>
    </recommendedName>
</protein>
<dbReference type="PANTHER" id="PTHR30135">
    <property type="entry name" value="UNCHARACTERIZED PROTEIN YVCK-RELATED"/>
    <property type="match status" value="1"/>
</dbReference>
<dbReference type="SUPFAM" id="SSF142338">
    <property type="entry name" value="CofD-like"/>
    <property type="match status" value="1"/>
</dbReference>
<evidence type="ECO:0000256" key="1">
    <source>
        <dbReference type="ARBA" id="ARBA00022490"/>
    </source>
</evidence>
<dbReference type="EMBL" id="AGEI01000021">
    <property type="protein sequence ID" value="EHR34055.1"/>
    <property type="molecule type" value="Genomic_DNA"/>
</dbReference>
<dbReference type="NCBIfam" id="TIGR01826">
    <property type="entry name" value="CofD_related"/>
    <property type="match status" value="1"/>
</dbReference>
<reference evidence="3 4" key="1">
    <citation type="submission" date="2012-01" db="EMBL/GenBank/DDBJ databases">
        <title>The Genome Sequence of Helcococcus kunzii ATCC 51366.</title>
        <authorList>
            <consortium name="The Broad Institute Genome Sequencing Platform"/>
            <person name="Earl A."/>
            <person name="Ward D."/>
            <person name="Feldgarden M."/>
            <person name="Gevers D."/>
            <person name="Huys G."/>
            <person name="Young S.K."/>
            <person name="Zeng Q."/>
            <person name="Gargeya S."/>
            <person name="Fitzgerald M."/>
            <person name="Haas B."/>
            <person name="Abouelleil A."/>
            <person name="Alvarado L."/>
            <person name="Arachchi H.M."/>
            <person name="Berlin A."/>
            <person name="Chapman S.B."/>
            <person name="Gearin G."/>
            <person name="Goldberg J."/>
            <person name="Griggs A."/>
            <person name="Gujja S."/>
            <person name="Hansen M."/>
            <person name="Heiman D."/>
            <person name="Howarth C."/>
            <person name="Larimer J."/>
            <person name="Lui A."/>
            <person name="MacDonald P.J.P."/>
            <person name="McCowen C."/>
            <person name="Montmayeur A."/>
            <person name="Murphy C."/>
            <person name="Neiman D."/>
            <person name="Pearson M."/>
            <person name="Priest M."/>
            <person name="Roberts A."/>
            <person name="Saif S."/>
            <person name="Shea T."/>
            <person name="Sisk P."/>
            <person name="Stolte C."/>
            <person name="Sykes S."/>
            <person name="Wortman J."/>
            <person name="Nusbaum C."/>
            <person name="Birren B."/>
        </authorList>
    </citation>
    <scope>NUCLEOTIDE SEQUENCE [LARGE SCALE GENOMIC DNA]</scope>
    <source>
        <strain evidence="3 4">ATCC 51366</strain>
    </source>
</reference>
<dbReference type="AlphaFoldDB" id="H3NNT0"/>
<dbReference type="InterPro" id="IPR010119">
    <property type="entry name" value="Gluconeogen_factor"/>
</dbReference>
<evidence type="ECO:0000256" key="2">
    <source>
        <dbReference type="HAMAP-Rule" id="MF_00973"/>
    </source>
</evidence>
<dbReference type="HAMAP" id="MF_00973">
    <property type="entry name" value="Gluconeogen_factor"/>
    <property type="match status" value="1"/>
</dbReference>